<keyword evidence="3" id="KW-0732">Signal</keyword>
<feature type="domain" description="SusD-like N-terminal" evidence="7">
    <location>
        <begin position="30"/>
        <end position="229"/>
    </location>
</feature>
<reference evidence="8 9" key="1">
    <citation type="journal article" date="2014" name="Int. J. Syst. Evol. Microbiol.">
        <title>Carboxylicivirga gen. nov. in the family Marinilabiliaceae with two novel species, Carboxylicivirga mesophila sp. nov. and Carboxylicivirga taeanensis sp. nov., and reclassification of Cytophaga fermentans as Saccharicrinis fermentans gen. nov., comb. nov.</title>
        <authorList>
            <person name="Yang S.H."/>
            <person name="Seo H.S."/>
            <person name="Woo J.H."/>
            <person name="Oh H.M."/>
            <person name="Jang H."/>
            <person name="Lee J.H."/>
            <person name="Kim S.J."/>
            <person name="Kwon K.K."/>
        </authorList>
    </citation>
    <scope>NUCLEOTIDE SEQUENCE [LARGE SCALE GENOMIC DNA]</scope>
    <source>
        <strain evidence="8 9">JCM 18290</strain>
    </source>
</reference>
<dbReference type="InterPro" id="IPR012944">
    <property type="entry name" value="SusD_RagB_dom"/>
</dbReference>
<dbReference type="CDD" id="cd08977">
    <property type="entry name" value="SusD"/>
    <property type="match status" value="1"/>
</dbReference>
<comment type="subcellular location">
    <subcellularLocation>
        <location evidence="1">Cell outer membrane</location>
    </subcellularLocation>
</comment>
<dbReference type="Pfam" id="PF07980">
    <property type="entry name" value="SusD_RagB"/>
    <property type="match status" value="1"/>
</dbReference>
<accession>A0ABS5KG76</accession>
<dbReference type="Gene3D" id="1.25.40.390">
    <property type="match status" value="1"/>
</dbReference>
<dbReference type="InterPro" id="IPR033985">
    <property type="entry name" value="SusD-like_N"/>
</dbReference>
<evidence type="ECO:0000256" key="1">
    <source>
        <dbReference type="ARBA" id="ARBA00004442"/>
    </source>
</evidence>
<keyword evidence="4" id="KW-0472">Membrane</keyword>
<feature type="domain" description="RagB/SusD" evidence="6">
    <location>
        <begin position="330"/>
        <end position="481"/>
    </location>
</feature>
<evidence type="ECO:0000259" key="7">
    <source>
        <dbReference type="Pfam" id="PF14322"/>
    </source>
</evidence>
<keyword evidence="5" id="KW-0998">Cell outer membrane</keyword>
<dbReference type="PROSITE" id="PS51257">
    <property type="entry name" value="PROKAR_LIPOPROTEIN"/>
    <property type="match status" value="1"/>
</dbReference>
<evidence type="ECO:0000256" key="4">
    <source>
        <dbReference type="ARBA" id="ARBA00023136"/>
    </source>
</evidence>
<dbReference type="RefSeq" id="WP_212231638.1">
    <property type="nucleotide sequence ID" value="NZ_JAGUCN010000037.1"/>
</dbReference>
<protein>
    <submittedName>
        <fullName evidence="8">RagB/SusD family nutrient uptake outer membrane protein</fullName>
    </submittedName>
</protein>
<evidence type="ECO:0000313" key="9">
    <source>
        <dbReference type="Proteomes" id="UP000721861"/>
    </source>
</evidence>
<evidence type="ECO:0000256" key="2">
    <source>
        <dbReference type="ARBA" id="ARBA00006275"/>
    </source>
</evidence>
<dbReference type="EMBL" id="JAGUCN010000037">
    <property type="protein sequence ID" value="MBS2213867.1"/>
    <property type="molecule type" value="Genomic_DNA"/>
</dbReference>
<comment type="caution">
    <text evidence="8">The sequence shown here is derived from an EMBL/GenBank/DDBJ whole genome shotgun (WGS) entry which is preliminary data.</text>
</comment>
<dbReference type="SUPFAM" id="SSF48452">
    <property type="entry name" value="TPR-like"/>
    <property type="match status" value="1"/>
</dbReference>
<keyword evidence="9" id="KW-1185">Reference proteome</keyword>
<dbReference type="Pfam" id="PF14322">
    <property type="entry name" value="SusD-like_3"/>
    <property type="match status" value="1"/>
</dbReference>
<evidence type="ECO:0000313" key="8">
    <source>
        <dbReference type="EMBL" id="MBS2213867.1"/>
    </source>
</evidence>
<evidence type="ECO:0000256" key="5">
    <source>
        <dbReference type="ARBA" id="ARBA00023237"/>
    </source>
</evidence>
<evidence type="ECO:0000259" key="6">
    <source>
        <dbReference type="Pfam" id="PF07980"/>
    </source>
</evidence>
<dbReference type="Proteomes" id="UP000721861">
    <property type="component" value="Unassembled WGS sequence"/>
</dbReference>
<name>A0ABS5KG76_9BACT</name>
<gene>
    <name evidence="8" type="ORF">KEM09_20835</name>
</gene>
<evidence type="ECO:0000256" key="3">
    <source>
        <dbReference type="ARBA" id="ARBA00022729"/>
    </source>
</evidence>
<sequence>MKRYISIYSLLIVLMFGMVSCEDLFDQKPLDSTPAEDILTNEKDAEALLYGMYAYFGSEASYGRSLSTMLDIMTDASLASTGFSNQLGQMYAWKINPGTSEVGSLWGNHYGAIYNATFLINNLHTIEGDQDNLNRIKGEAYVGRALLHYNLVRLFAKAYDQATAATDLGIPYRLDYEDVTPSRSSVEEVYSNIVDDLEEALQLLPVNERYDEETFTLDFANGLMARVLLDMKDYDGVIDHTSRIINNPAFSLSSGQAFTDMWLKDSGLEIIWRVGYRITDANLVAPGYNFFNMNNVSSPLLPDYIPSDSWVNLFNSSDIRLSTYVATAATGYGWTSKLVIKYPTNPDFASQVLGMNMPKPMRLAEMYLMRAEAYAYTNNDEQAVADLDALLENRIENHQGVNISGDALKDLIADERKRELMFEGFYWFDLKRMGKGFTRVPQENTSTANDLSISADDYRWQWPIPTSEINGNTIIKQNDGY</sequence>
<organism evidence="8 9">
    <name type="scientific">Carboxylicivirga mesophila</name>
    <dbReference type="NCBI Taxonomy" id="1166478"/>
    <lineage>
        <taxon>Bacteria</taxon>
        <taxon>Pseudomonadati</taxon>
        <taxon>Bacteroidota</taxon>
        <taxon>Bacteroidia</taxon>
        <taxon>Marinilabiliales</taxon>
        <taxon>Marinilabiliaceae</taxon>
        <taxon>Carboxylicivirga</taxon>
    </lineage>
</organism>
<comment type="similarity">
    <text evidence="2">Belongs to the SusD family.</text>
</comment>
<proteinExistence type="inferred from homology"/>
<dbReference type="InterPro" id="IPR011990">
    <property type="entry name" value="TPR-like_helical_dom_sf"/>
</dbReference>